<dbReference type="AlphaFoldDB" id="A0A2T4DQC2"/>
<dbReference type="Gene3D" id="3.30.1150.10">
    <property type="match status" value="1"/>
</dbReference>
<dbReference type="GO" id="GO:0055085">
    <property type="term" value="P:transmembrane transport"/>
    <property type="evidence" value="ECO:0007669"/>
    <property type="project" value="InterPro"/>
</dbReference>
<dbReference type="GO" id="GO:0015031">
    <property type="term" value="P:protein transport"/>
    <property type="evidence" value="ECO:0007669"/>
    <property type="project" value="UniProtKB-KW"/>
</dbReference>
<feature type="transmembrane region" description="Helical" evidence="10">
    <location>
        <begin position="12"/>
        <end position="30"/>
    </location>
</feature>
<feature type="domain" description="TonB C-terminal" evidence="11">
    <location>
        <begin position="45"/>
        <end position="135"/>
    </location>
</feature>
<dbReference type="InterPro" id="IPR037682">
    <property type="entry name" value="TonB_C"/>
</dbReference>
<dbReference type="InterPro" id="IPR006260">
    <property type="entry name" value="TonB/TolA_C"/>
</dbReference>
<keyword evidence="7" id="KW-0653">Protein transport</keyword>
<evidence type="ECO:0000256" key="5">
    <source>
        <dbReference type="ARBA" id="ARBA00022519"/>
    </source>
</evidence>
<evidence type="ECO:0000256" key="6">
    <source>
        <dbReference type="ARBA" id="ARBA00022692"/>
    </source>
</evidence>
<protein>
    <recommendedName>
        <fullName evidence="11">TonB C-terminal domain-containing protein</fullName>
    </recommendedName>
</protein>
<evidence type="ECO:0000256" key="3">
    <source>
        <dbReference type="ARBA" id="ARBA00022448"/>
    </source>
</evidence>
<evidence type="ECO:0000256" key="10">
    <source>
        <dbReference type="SAM" id="Phobius"/>
    </source>
</evidence>
<keyword evidence="8 10" id="KW-1133">Transmembrane helix</keyword>
<evidence type="ECO:0000256" key="8">
    <source>
        <dbReference type="ARBA" id="ARBA00022989"/>
    </source>
</evidence>
<keyword evidence="3" id="KW-0813">Transport</keyword>
<keyword evidence="9 10" id="KW-0472">Membrane</keyword>
<comment type="subcellular location">
    <subcellularLocation>
        <location evidence="1">Cell inner membrane</location>
        <topology evidence="1">Single-pass membrane protein</topology>
        <orientation evidence="1">Periplasmic side</orientation>
    </subcellularLocation>
</comment>
<dbReference type="SUPFAM" id="SSF74653">
    <property type="entry name" value="TolA/TonB C-terminal domain"/>
    <property type="match status" value="1"/>
</dbReference>
<dbReference type="EMBL" id="PYVU01000072">
    <property type="protein sequence ID" value="PTB96005.1"/>
    <property type="molecule type" value="Genomic_DNA"/>
</dbReference>
<evidence type="ECO:0000256" key="2">
    <source>
        <dbReference type="ARBA" id="ARBA00006555"/>
    </source>
</evidence>
<dbReference type="Pfam" id="PF03544">
    <property type="entry name" value="TonB_C"/>
    <property type="match status" value="1"/>
</dbReference>
<evidence type="ECO:0000313" key="12">
    <source>
        <dbReference type="EMBL" id="PTB96005.1"/>
    </source>
</evidence>
<evidence type="ECO:0000259" key="11">
    <source>
        <dbReference type="PROSITE" id="PS52015"/>
    </source>
</evidence>
<keyword evidence="4" id="KW-1003">Cell membrane</keyword>
<dbReference type="PANTHER" id="PTHR33446:SF2">
    <property type="entry name" value="PROTEIN TONB"/>
    <property type="match status" value="1"/>
</dbReference>
<evidence type="ECO:0000256" key="9">
    <source>
        <dbReference type="ARBA" id="ARBA00023136"/>
    </source>
</evidence>
<reference evidence="12 13" key="1">
    <citation type="submission" date="2018-03" db="EMBL/GenBank/DDBJ databases">
        <title>Cross-interface Injection: A General Nanoliter Liquid Handling Method Applied to Single Cells Genome Amplification Automated Nanoliter Liquid Handling Applied to Single Cell Multiple Displacement Amplification.</title>
        <authorList>
            <person name="Yun J."/>
            <person name="Xu P."/>
            <person name="Xu J."/>
            <person name="Dai X."/>
            <person name="Wang Y."/>
            <person name="Zheng X."/>
            <person name="Cao C."/>
            <person name="Yi Q."/>
            <person name="Zhu Y."/>
            <person name="Wang L."/>
            <person name="Dong Z."/>
            <person name="Huang Y."/>
            <person name="Huang L."/>
            <person name="Du W."/>
        </authorList>
    </citation>
    <scope>NUCLEOTIDE SEQUENCE [LARGE SCALE GENOMIC DNA]</scope>
    <source>
        <strain evidence="12 13">Z-D1-2</strain>
    </source>
</reference>
<name>A0A2T4DQC2_9BACT</name>
<accession>A0A2T4DQC2</accession>
<dbReference type="GO" id="GO:0031992">
    <property type="term" value="F:energy transducer activity"/>
    <property type="evidence" value="ECO:0007669"/>
    <property type="project" value="TreeGrafter"/>
</dbReference>
<dbReference type="Proteomes" id="UP000240608">
    <property type="component" value="Unassembled WGS sequence"/>
</dbReference>
<evidence type="ECO:0000256" key="1">
    <source>
        <dbReference type="ARBA" id="ARBA00004383"/>
    </source>
</evidence>
<proteinExistence type="inferred from homology"/>
<dbReference type="PROSITE" id="PS52015">
    <property type="entry name" value="TONB_CTD"/>
    <property type="match status" value="1"/>
</dbReference>
<sequence length="135" mass="15182">MKLSKILIKNRILNTKLTYTIILLFVNLYFGSCQLNRINTDSASFPGGQKELKSYIKKNLDWQQGQITLEGKVYISFTVNEDGSINEVSLMKGLCAPCDQAALDLVKNMPKWVPASENGKPIKSELIIPIDFKLD</sequence>
<keyword evidence="5" id="KW-0997">Cell inner membrane</keyword>
<dbReference type="InterPro" id="IPR051045">
    <property type="entry name" value="TonB-dependent_transducer"/>
</dbReference>
<dbReference type="GO" id="GO:0098797">
    <property type="term" value="C:plasma membrane protein complex"/>
    <property type="evidence" value="ECO:0007669"/>
    <property type="project" value="TreeGrafter"/>
</dbReference>
<comment type="similarity">
    <text evidence="2">Belongs to the TonB family.</text>
</comment>
<organism evidence="12 13">
    <name type="scientific">Marivirga lumbricoides</name>
    <dbReference type="NCBI Taxonomy" id="1046115"/>
    <lineage>
        <taxon>Bacteria</taxon>
        <taxon>Pseudomonadati</taxon>
        <taxon>Bacteroidota</taxon>
        <taxon>Cytophagia</taxon>
        <taxon>Cytophagales</taxon>
        <taxon>Marivirgaceae</taxon>
        <taxon>Marivirga</taxon>
    </lineage>
</organism>
<evidence type="ECO:0000256" key="4">
    <source>
        <dbReference type="ARBA" id="ARBA00022475"/>
    </source>
</evidence>
<keyword evidence="6 10" id="KW-0812">Transmembrane</keyword>
<dbReference type="NCBIfam" id="TIGR01352">
    <property type="entry name" value="tonB_Cterm"/>
    <property type="match status" value="1"/>
</dbReference>
<dbReference type="PANTHER" id="PTHR33446">
    <property type="entry name" value="PROTEIN TONB-RELATED"/>
    <property type="match status" value="1"/>
</dbReference>
<gene>
    <name evidence="12" type="ORF">C9994_09305</name>
</gene>
<evidence type="ECO:0000313" key="13">
    <source>
        <dbReference type="Proteomes" id="UP000240608"/>
    </source>
</evidence>
<evidence type="ECO:0000256" key="7">
    <source>
        <dbReference type="ARBA" id="ARBA00022927"/>
    </source>
</evidence>
<comment type="caution">
    <text evidence="12">The sequence shown here is derived from an EMBL/GenBank/DDBJ whole genome shotgun (WGS) entry which is preliminary data.</text>
</comment>